<evidence type="ECO:0000259" key="4">
    <source>
        <dbReference type="SMART" id="SM00382"/>
    </source>
</evidence>
<dbReference type="NCBIfam" id="NF007365">
    <property type="entry name" value="PRK09862.1"/>
    <property type="match status" value="1"/>
</dbReference>
<gene>
    <name evidence="5" type="ORF">J7561_06305</name>
</gene>
<dbReference type="SUPFAM" id="SSF52540">
    <property type="entry name" value="P-loop containing nucleoside triphosphate hydrolases"/>
    <property type="match status" value="1"/>
</dbReference>
<accession>A0AB35BYM4</accession>
<evidence type="ECO:0000256" key="2">
    <source>
        <dbReference type="ARBA" id="ARBA00022741"/>
    </source>
</evidence>
<dbReference type="SUPFAM" id="SSF54211">
    <property type="entry name" value="Ribosomal protein S5 domain 2-like"/>
    <property type="match status" value="1"/>
</dbReference>
<dbReference type="Gene3D" id="3.40.50.300">
    <property type="entry name" value="P-loop containing nucleotide triphosphate hydrolases"/>
    <property type="match status" value="1"/>
</dbReference>
<sequence length="497" mass="54338">MNLSILYTRAQKALTSEIVRVETHISNGLPAFHIVGMPETAVKESKDRVRAAIINSGFEFPARKITVNLSPADLPKEGGRYDLSIALGVLIASGQLQSPLIDTHEFIGELALTGDLRAIRGLLPTVIAAVSHHKNIIIPKDRSNEVGFLDSPHILVASSLKEVVTFLEQKATLSPPDQADIHHMHSHLDMLDIKGQVFAKRALKIAASGGHNILLIGPPGTGKTMLASRFMTILPDMTQTEAIEAAAIASVSHQGFDIEQFGVRPFRAPHHTASSVSLVGGGSNPRPGEISLAHHGVLFLDELPEFDRKVLETLREPLESGEIHISRATSQAKSPAQFQLIAAMNPCACGFYGDKEKACQCSSDAVARYRNKISGPFLDRIDLHVEVPRLMTSELQSTQLGESSSEMRDGVLKARARQLARRGKHNALLSVREIDEDCHLGIKELELMDKAQKRLNLSPRSFHRILRVARTIADLEGSDDIKATHLTEALAFRAMNF</sequence>
<proteinExistence type="inferred from homology"/>
<dbReference type="PANTHER" id="PTHR32039">
    <property type="entry name" value="MAGNESIUM-CHELATASE SUBUNIT CHLI"/>
    <property type="match status" value="1"/>
</dbReference>
<dbReference type="InterPro" id="IPR045006">
    <property type="entry name" value="CHLI-like"/>
</dbReference>
<dbReference type="GO" id="GO:0005524">
    <property type="term" value="F:ATP binding"/>
    <property type="evidence" value="ECO:0007669"/>
    <property type="project" value="UniProtKB-KW"/>
</dbReference>
<dbReference type="InterPro" id="IPR000523">
    <property type="entry name" value="Mg_chelatse_chII-like_cat_dom"/>
</dbReference>
<evidence type="ECO:0000313" key="5">
    <source>
        <dbReference type="EMBL" id="MBS7824816.1"/>
    </source>
</evidence>
<dbReference type="Pfam" id="PF13541">
    <property type="entry name" value="ChlI"/>
    <property type="match status" value="1"/>
</dbReference>
<name>A0AB35BYM4_9GAMM</name>
<dbReference type="InterPro" id="IPR025158">
    <property type="entry name" value="Mg_chelat-rel_C"/>
</dbReference>
<dbReference type="EMBL" id="JAGIBU010000004">
    <property type="protein sequence ID" value="MBS7824816.1"/>
    <property type="molecule type" value="Genomic_DNA"/>
</dbReference>
<dbReference type="Proteomes" id="UP000680020">
    <property type="component" value="Unassembled WGS sequence"/>
</dbReference>
<dbReference type="SMART" id="SM00382">
    <property type="entry name" value="AAA"/>
    <property type="match status" value="1"/>
</dbReference>
<keyword evidence="3" id="KW-0067">ATP-binding</keyword>
<dbReference type="Gene3D" id="3.30.230.10">
    <property type="match status" value="1"/>
</dbReference>
<dbReference type="Pfam" id="PF01078">
    <property type="entry name" value="Mg_chelatase"/>
    <property type="match status" value="1"/>
</dbReference>
<evidence type="ECO:0000256" key="1">
    <source>
        <dbReference type="ARBA" id="ARBA00006354"/>
    </source>
</evidence>
<dbReference type="AlphaFoldDB" id="A0AB35BYM4"/>
<protein>
    <submittedName>
        <fullName evidence="5">YifB family Mg chelatase-like AAA ATPase</fullName>
    </submittedName>
</protein>
<dbReference type="InterPro" id="IPR003593">
    <property type="entry name" value="AAA+_ATPase"/>
</dbReference>
<dbReference type="InterPro" id="IPR020568">
    <property type="entry name" value="Ribosomal_Su5_D2-typ_SF"/>
</dbReference>
<evidence type="ECO:0000256" key="3">
    <source>
        <dbReference type="ARBA" id="ARBA00022840"/>
    </source>
</evidence>
<dbReference type="Pfam" id="PF13335">
    <property type="entry name" value="Mg_chelatase_C"/>
    <property type="match status" value="1"/>
</dbReference>
<keyword evidence="2" id="KW-0547">Nucleotide-binding</keyword>
<dbReference type="InterPro" id="IPR014721">
    <property type="entry name" value="Ribsml_uS5_D2-typ_fold_subgr"/>
</dbReference>
<dbReference type="InterPro" id="IPR001208">
    <property type="entry name" value="MCM_dom"/>
</dbReference>
<comment type="caution">
    <text evidence="5">The sequence shown here is derived from an EMBL/GenBank/DDBJ whole genome shotgun (WGS) entry which is preliminary data.</text>
</comment>
<organism evidence="5 6">
    <name type="scientific">Wohlfahrtiimonas chitiniclastica</name>
    <dbReference type="NCBI Taxonomy" id="400946"/>
    <lineage>
        <taxon>Bacteria</taxon>
        <taxon>Pseudomonadati</taxon>
        <taxon>Pseudomonadota</taxon>
        <taxon>Gammaproteobacteria</taxon>
        <taxon>Cardiobacteriales</taxon>
        <taxon>Ignatzschineriaceae</taxon>
        <taxon>Wohlfahrtiimonas</taxon>
    </lineage>
</organism>
<reference evidence="5" key="1">
    <citation type="submission" date="2021-03" db="EMBL/GenBank/DDBJ databases">
        <title>Identification and antibiotic profiling of Wohlfahrtiimonas chitiniclastica, an underestimated human pathogen.</title>
        <authorList>
            <person name="Kopf A."/>
            <person name="Bunk B."/>
            <person name="Coldewey S."/>
            <person name="Gunzer F."/>
            <person name="Riedel T."/>
            <person name="Schroettner P."/>
        </authorList>
    </citation>
    <scope>NUCLEOTIDE SEQUENCE</scope>
    <source>
        <strain evidence="5">DSM 100917</strain>
    </source>
</reference>
<dbReference type="PRINTS" id="PR01657">
    <property type="entry name" value="MCMFAMILY"/>
</dbReference>
<dbReference type="InterPro" id="IPR004482">
    <property type="entry name" value="Mg_chelat-rel"/>
</dbReference>
<evidence type="ECO:0000313" key="6">
    <source>
        <dbReference type="Proteomes" id="UP000680020"/>
    </source>
</evidence>
<dbReference type="InterPro" id="IPR027417">
    <property type="entry name" value="P-loop_NTPase"/>
</dbReference>
<dbReference type="PANTHER" id="PTHR32039:SF7">
    <property type="entry name" value="COMPETENCE PROTEIN COMM"/>
    <property type="match status" value="1"/>
</dbReference>
<comment type="similarity">
    <text evidence="1">Belongs to the Mg-chelatase subunits D/I family. ComM subfamily.</text>
</comment>
<dbReference type="RefSeq" id="WP_213403994.1">
    <property type="nucleotide sequence ID" value="NZ_JAGIBT010000005.1"/>
</dbReference>
<dbReference type="GO" id="GO:0003677">
    <property type="term" value="F:DNA binding"/>
    <property type="evidence" value="ECO:0007669"/>
    <property type="project" value="InterPro"/>
</dbReference>
<feature type="domain" description="AAA+ ATPase" evidence="4">
    <location>
        <begin position="209"/>
        <end position="392"/>
    </location>
</feature>
<dbReference type="NCBIfam" id="TIGR00368">
    <property type="entry name" value="YifB family Mg chelatase-like AAA ATPase"/>
    <property type="match status" value="1"/>
</dbReference>